<proteinExistence type="predicted"/>
<gene>
    <name evidence="1" type="ORF">BN3087_830001</name>
</gene>
<reference evidence="1" key="1">
    <citation type="submission" date="2015-11" db="EMBL/GenBank/DDBJ databases">
        <authorList>
            <person name="Zhang Y."/>
            <person name="Guo Z."/>
        </authorList>
    </citation>
    <scope>NUCLEOTIDE SEQUENCE</scope>
    <source>
        <strain evidence="1">BN30871</strain>
    </source>
</reference>
<sequence>MNGLEKFKAINDNTYRNVYSYKLPYRQNHFSIASNISQNYQVKRVKRPCGTLTIREVCDNIEKSFV</sequence>
<organism evidence="1">
    <name type="scientific">Sulfurovum sp. enrichment culture clone C5</name>
    <dbReference type="NCBI Taxonomy" id="497650"/>
    <lineage>
        <taxon>Bacteria</taxon>
        <taxon>Pseudomonadati</taxon>
        <taxon>Campylobacterota</taxon>
        <taxon>Epsilonproteobacteria</taxon>
        <taxon>Campylobacterales</taxon>
        <taxon>Sulfurovaceae</taxon>
        <taxon>Sulfurovum</taxon>
        <taxon>environmental samples</taxon>
    </lineage>
</organism>
<accession>A0A0S4XR39</accession>
<dbReference type="AlphaFoldDB" id="A0A0S4XR39"/>
<dbReference type="EMBL" id="FAXN01000088">
    <property type="protein sequence ID" value="CUV66440.1"/>
    <property type="molecule type" value="Genomic_DNA"/>
</dbReference>
<protein>
    <submittedName>
        <fullName evidence="1">Uncharacterized protein</fullName>
    </submittedName>
</protein>
<evidence type="ECO:0000313" key="1">
    <source>
        <dbReference type="EMBL" id="CUV66440.1"/>
    </source>
</evidence>
<name>A0A0S4XR39_9BACT</name>